<dbReference type="EMBL" id="JBBMFC010000003">
    <property type="protein sequence ID" value="MEQ2577651.1"/>
    <property type="molecule type" value="Genomic_DNA"/>
</dbReference>
<dbReference type="RefSeq" id="WP_349143661.1">
    <property type="nucleotide sequence ID" value="NZ_JBBMFC010000003.1"/>
</dbReference>
<feature type="compositionally biased region" description="Basic residues" evidence="2">
    <location>
        <begin position="27"/>
        <end position="39"/>
    </location>
</feature>
<evidence type="ECO:0000313" key="5">
    <source>
        <dbReference type="EMBL" id="MEQ2577651.1"/>
    </source>
</evidence>
<dbReference type="InterPro" id="IPR004474">
    <property type="entry name" value="LytR_CpsA_psr"/>
</dbReference>
<dbReference type="InterPro" id="IPR050922">
    <property type="entry name" value="LytR/CpsA/Psr_CW_biosynth"/>
</dbReference>
<keyword evidence="3" id="KW-0472">Membrane</keyword>
<name>A0ABV1HXI9_9FIRM</name>
<evidence type="ECO:0000313" key="6">
    <source>
        <dbReference type="Proteomes" id="UP001470288"/>
    </source>
</evidence>
<dbReference type="Gene3D" id="3.40.630.190">
    <property type="entry name" value="LCP protein"/>
    <property type="match status" value="1"/>
</dbReference>
<accession>A0ABV1HXI9</accession>
<feature type="domain" description="Cell envelope-related transcriptional attenuator" evidence="4">
    <location>
        <begin position="118"/>
        <end position="275"/>
    </location>
</feature>
<protein>
    <submittedName>
        <fullName evidence="5">LCP family protein</fullName>
    </submittedName>
</protein>
<evidence type="ECO:0000259" key="4">
    <source>
        <dbReference type="Pfam" id="PF03816"/>
    </source>
</evidence>
<dbReference type="Proteomes" id="UP001470288">
    <property type="component" value="Unassembled WGS sequence"/>
</dbReference>
<dbReference type="Pfam" id="PF03816">
    <property type="entry name" value="LytR_cpsA_psr"/>
    <property type="match status" value="1"/>
</dbReference>
<reference evidence="5 6" key="1">
    <citation type="submission" date="2024-03" db="EMBL/GenBank/DDBJ databases">
        <title>Human intestinal bacterial collection.</title>
        <authorList>
            <person name="Pauvert C."/>
            <person name="Hitch T.C.A."/>
            <person name="Clavel T."/>
        </authorList>
    </citation>
    <scope>NUCLEOTIDE SEQUENCE [LARGE SCALE GENOMIC DNA]</scope>
    <source>
        <strain evidence="5 6">CLA-AA-H78B</strain>
    </source>
</reference>
<organism evidence="5 6">
    <name type="scientific">Hominiventricola aquisgranensis</name>
    <dbReference type="NCBI Taxonomy" id="3133164"/>
    <lineage>
        <taxon>Bacteria</taxon>
        <taxon>Bacillati</taxon>
        <taxon>Bacillota</taxon>
        <taxon>Clostridia</taxon>
        <taxon>Lachnospirales</taxon>
        <taxon>Lachnospiraceae</taxon>
        <taxon>Hominiventricola</taxon>
    </lineage>
</organism>
<proteinExistence type="inferred from homology"/>
<feature type="transmembrane region" description="Helical" evidence="3">
    <location>
        <begin position="44"/>
        <end position="64"/>
    </location>
</feature>
<dbReference type="PANTHER" id="PTHR33392:SF6">
    <property type="entry name" value="POLYISOPRENYL-TEICHOIC ACID--PEPTIDOGLYCAN TEICHOIC ACID TRANSFERASE TAGU"/>
    <property type="match status" value="1"/>
</dbReference>
<keyword evidence="3" id="KW-0812">Transmembrane</keyword>
<sequence length="377" mass="41585">MAKETMKKPTSRKSAAHYSSASGTPSTRRKGGKKRSTKKKKKRGMIIAVEVLLILVVLIGFYVVSKLDQLQHPDMGEGDTSVNESIEEDTVATMSGYTTVALFGLDTRESGQLGKGNRSDTIIIASINNDTGEVRLASVFRDTYLDMTTGKFNKANSAYSTGGPEQAIKMLNKNLDLTIEKYISVDFAAMTDAVDLLGGIDIDVDETEIDHLNNYMVETSKVTGVASKPLTHTGLQTLDGVQATSYCRIRYTAGDDFKRTERQREVIQELVRKAKTMEISKINDIINAVFPKIATNYSNKELLEMAPQMIGYDIADTAGFPFDRETGTISGRGSCVIPVNLAENVRQLHEFLYENYDYTPSSEVQKISEQITADTGY</sequence>
<dbReference type="PANTHER" id="PTHR33392">
    <property type="entry name" value="POLYISOPRENYL-TEICHOIC ACID--PEPTIDOGLYCAN TEICHOIC ACID TRANSFERASE TAGU"/>
    <property type="match status" value="1"/>
</dbReference>
<keyword evidence="6" id="KW-1185">Reference proteome</keyword>
<gene>
    <name evidence="5" type="ORF">WMO62_02190</name>
</gene>
<evidence type="ECO:0000256" key="1">
    <source>
        <dbReference type="ARBA" id="ARBA00006068"/>
    </source>
</evidence>
<comment type="caution">
    <text evidence="5">The sequence shown here is derived from an EMBL/GenBank/DDBJ whole genome shotgun (WGS) entry which is preliminary data.</text>
</comment>
<evidence type="ECO:0000256" key="2">
    <source>
        <dbReference type="SAM" id="MobiDB-lite"/>
    </source>
</evidence>
<evidence type="ECO:0000256" key="3">
    <source>
        <dbReference type="SAM" id="Phobius"/>
    </source>
</evidence>
<dbReference type="NCBIfam" id="TIGR00350">
    <property type="entry name" value="lytR_cpsA_psr"/>
    <property type="match status" value="1"/>
</dbReference>
<keyword evidence="3" id="KW-1133">Transmembrane helix</keyword>
<feature type="region of interest" description="Disordered" evidence="2">
    <location>
        <begin position="1"/>
        <end position="39"/>
    </location>
</feature>
<comment type="similarity">
    <text evidence="1">Belongs to the LytR/CpsA/Psr (LCP) family.</text>
</comment>